<protein>
    <submittedName>
        <fullName evidence="2">DUF493 domain-containing protein</fullName>
    </submittedName>
</protein>
<gene>
    <name evidence="2" type="ORF">EC580_04125</name>
</gene>
<dbReference type="Gene3D" id="3.30.70.260">
    <property type="match status" value="1"/>
</dbReference>
<evidence type="ECO:0000256" key="1">
    <source>
        <dbReference type="ARBA" id="ARBA00008460"/>
    </source>
</evidence>
<dbReference type="Pfam" id="PF04359">
    <property type="entry name" value="DUF493"/>
    <property type="match status" value="1"/>
</dbReference>
<dbReference type="OrthoDB" id="5616097at2"/>
<accession>A0A3M8RG87</accession>
<reference evidence="2" key="1">
    <citation type="submission" date="2018-10" db="EMBL/GenBank/DDBJ databases">
        <title>Acidithiobacillus sulfuriphilus sp. nov.: an extremely acidophilic sulfur-oxidizing chemolithotroph isolated from a neutral pH environment.</title>
        <authorList>
            <person name="Falagan C."/>
            <person name="Moya-Beltran A."/>
            <person name="Quatrini R."/>
            <person name="Johnson D.B."/>
        </authorList>
    </citation>
    <scope>NUCLEOTIDE SEQUENCE [LARGE SCALE GENOMIC DNA]</scope>
    <source>
        <strain evidence="2">CJ-2</strain>
    </source>
</reference>
<comment type="caution">
    <text evidence="2">The sequence shown here is derived from an EMBL/GenBank/DDBJ whole genome shotgun (WGS) entry which is preliminary data.</text>
</comment>
<dbReference type="SUPFAM" id="SSF117991">
    <property type="entry name" value="YbeD/HP0495-like"/>
    <property type="match status" value="1"/>
</dbReference>
<dbReference type="RefSeq" id="WP_123102456.1">
    <property type="nucleotide sequence ID" value="NZ_CP127527.1"/>
</dbReference>
<proteinExistence type="inferred from homology"/>
<dbReference type="PANTHER" id="PTHR38036:SF1">
    <property type="entry name" value="UPF0250 PROTEIN YBED"/>
    <property type="match status" value="1"/>
</dbReference>
<dbReference type="EMBL" id="RIZI01000134">
    <property type="protein sequence ID" value="RNF67578.1"/>
    <property type="molecule type" value="Genomic_DNA"/>
</dbReference>
<name>A0A3M8RG87_9PROT</name>
<dbReference type="InterPro" id="IPR007454">
    <property type="entry name" value="UPF0250_YbeD-like"/>
</dbReference>
<dbReference type="InterPro" id="IPR027471">
    <property type="entry name" value="YbeD-like_sf"/>
</dbReference>
<sequence>MEASDHPTDDFPHTHHVKAIGQNSDLLAAVRQAVAMHAPELPETAFSCRASREGRYLAVTCTLEAQSQAQLEAIYQALRSVDGVILCL</sequence>
<organism evidence="2">
    <name type="scientific">Acidithiobacillus sulfuriphilus</name>
    <dbReference type="NCBI Taxonomy" id="1867749"/>
    <lineage>
        <taxon>Bacteria</taxon>
        <taxon>Pseudomonadati</taxon>
        <taxon>Pseudomonadota</taxon>
        <taxon>Acidithiobacillia</taxon>
        <taxon>Acidithiobacillales</taxon>
        <taxon>Acidithiobacillaceae</taxon>
        <taxon>Acidithiobacillus</taxon>
    </lineage>
</organism>
<dbReference type="GO" id="GO:0005829">
    <property type="term" value="C:cytosol"/>
    <property type="evidence" value="ECO:0007669"/>
    <property type="project" value="TreeGrafter"/>
</dbReference>
<evidence type="ECO:0000313" key="2">
    <source>
        <dbReference type="EMBL" id="RNF67578.1"/>
    </source>
</evidence>
<dbReference type="AlphaFoldDB" id="A0A3M8RG87"/>
<dbReference type="PANTHER" id="PTHR38036">
    <property type="entry name" value="UPF0250 PROTEIN YBED"/>
    <property type="match status" value="1"/>
</dbReference>
<comment type="similarity">
    <text evidence="1">Belongs to the UPF0250 family.</text>
</comment>